<protein>
    <submittedName>
        <fullName evidence="1">Uncharacterized protein</fullName>
    </submittedName>
</protein>
<dbReference type="EMBL" id="CP011034">
    <property type="protein sequence ID" value="ALS32500.1"/>
    <property type="molecule type" value="Genomic_DNA"/>
</dbReference>
<proteinExistence type="predicted"/>
<reference evidence="1 2" key="1">
    <citation type="submission" date="2015-03" db="EMBL/GenBank/DDBJ databases">
        <authorList>
            <person name="Murphy D."/>
        </authorList>
    </citation>
    <scope>NUCLEOTIDE SEQUENCE [LARGE SCALE GENOMIC DNA]</scope>
    <source>
        <strain evidence="1 2">KMM 520</strain>
    </source>
</reference>
<organism evidence="1">
    <name type="scientific">Pseudoalteromonas translucida KMM 520</name>
    <dbReference type="NCBI Taxonomy" id="1315283"/>
    <lineage>
        <taxon>Bacteria</taxon>
        <taxon>Pseudomonadati</taxon>
        <taxon>Pseudomonadota</taxon>
        <taxon>Gammaproteobacteria</taxon>
        <taxon>Alteromonadales</taxon>
        <taxon>Pseudoalteromonadaceae</taxon>
        <taxon>Pseudoalteromonas</taxon>
    </lineage>
</organism>
<dbReference type="AlphaFoldDB" id="A0A0U2MNQ0"/>
<accession>A0A0U2MNQ0</accession>
<evidence type="ECO:0000313" key="1">
    <source>
        <dbReference type="EMBL" id="ALS32500.1"/>
    </source>
</evidence>
<sequence length="38" mass="4334">MTSKNIKKATLTSQRPVAYKNLTYCVNYAENARTCSTY</sequence>
<name>A0A0U2MNQ0_9GAMM</name>
<gene>
    <name evidence="1" type="ORF">PTRA_a1257</name>
</gene>
<dbReference type="KEGG" id="ptn:PTRA_a1257"/>
<evidence type="ECO:0000313" key="2">
    <source>
        <dbReference type="Proteomes" id="UP000065261"/>
    </source>
</evidence>
<dbReference type="Proteomes" id="UP000065261">
    <property type="component" value="Chromosome I"/>
</dbReference>